<dbReference type="EMBL" id="BROD01000001">
    <property type="protein sequence ID" value="GKX68242.1"/>
    <property type="molecule type" value="Genomic_DNA"/>
</dbReference>
<organism evidence="1 2">
    <name type="scientific">Inconstantimicrobium mannanitabidum</name>
    <dbReference type="NCBI Taxonomy" id="1604901"/>
    <lineage>
        <taxon>Bacteria</taxon>
        <taxon>Bacillati</taxon>
        <taxon>Bacillota</taxon>
        <taxon>Clostridia</taxon>
        <taxon>Eubacteriales</taxon>
        <taxon>Clostridiaceae</taxon>
        <taxon>Inconstantimicrobium</taxon>
    </lineage>
</organism>
<evidence type="ECO:0000313" key="2">
    <source>
        <dbReference type="Proteomes" id="UP001058074"/>
    </source>
</evidence>
<proteinExistence type="predicted"/>
<sequence length="146" mass="16413">MDKEKLLWIRDYLKEMYKTPILENFLQLEVDEIEEGKVKYSMKVIDRHCNIYGFVHGGTLASISDVVMGVSCLTLGKRIVTTDMGVSYIKNVSAGSTITAIGEVISDGKTIMRAVGRIFDENQQLLVSSHASYYVLGDFSEDDYKI</sequence>
<keyword evidence="2" id="KW-1185">Reference proteome</keyword>
<accession>A0ACB5RGP2</accession>
<comment type="caution">
    <text evidence="1">The sequence shown here is derived from an EMBL/GenBank/DDBJ whole genome shotgun (WGS) entry which is preliminary data.</text>
</comment>
<reference evidence="1" key="1">
    <citation type="journal article" date="2025" name="Int. J. Syst. Evol. Microbiol.">
        <title>Inconstantimicrobium mannanitabidum sp. nov., a novel member of the family Clostridiaceae isolated from anoxic soil under the treatment of reductive soil disinfestation.</title>
        <authorList>
            <person name="Ueki A."/>
            <person name="Tonouchi A."/>
            <person name="Honma S."/>
            <person name="Kaku N."/>
            <person name="Ueki K."/>
        </authorList>
    </citation>
    <scope>NUCLEOTIDE SEQUENCE</scope>
    <source>
        <strain evidence="1">TW13</strain>
    </source>
</reference>
<name>A0ACB5RGP2_9CLOT</name>
<evidence type="ECO:0000313" key="1">
    <source>
        <dbReference type="EMBL" id="GKX68242.1"/>
    </source>
</evidence>
<gene>
    <name evidence="1" type="ORF">rsdtw13_35000</name>
</gene>
<dbReference type="Proteomes" id="UP001058074">
    <property type="component" value="Unassembled WGS sequence"/>
</dbReference>
<protein>
    <submittedName>
        <fullName evidence="1">Uncharacterized protein</fullName>
    </submittedName>
</protein>